<accession>A0AA37LYP9</accession>
<dbReference type="AlphaFoldDB" id="A0AA37LYP9"/>
<sequence length="285" mass="31540">MSDDKEIQQKIWALRSYNVARTTVAQGEQHQQQQPMEPVAGLDPALVRASVPASVSAAPAPGPNMLWGEVPLAPTRLMPSGDFSAFLVAEQALQANLGARLLCRHGRPAFRNLQQVSSGQEVWHLARLQLQQQKQRQQSIHLAQLGHIIPQADMPAAAPTIGFVPGNPLLPPQSDCSQLLEQQARIPESYEYQPFDQQGHGNIGVNGQYAVPQYQQWNEGEEYDWKSFLQEPEGDMMAFANLSSHHPNFPDGQGQDDQMDPNQGGGPSDDFDFNSCEPSSRREQK</sequence>
<dbReference type="Proteomes" id="UP001055172">
    <property type="component" value="Unassembled WGS sequence"/>
</dbReference>
<evidence type="ECO:0000313" key="2">
    <source>
        <dbReference type="EMBL" id="GJC88708.1"/>
    </source>
</evidence>
<dbReference type="EMBL" id="BPPX01000035">
    <property type="protein sequence ID" value="GJC88708.1"/>
    <property type="molecule type" value="Genomic_DNA"/>
</dbReference>
<name>A0AA37LYP9_9PEZI</name>
<gene>
    <name evidence="2" type="ORF">ColLi_11546</name>
</gene>
<feature type="compositionally biased region" description="Low complexity" evidence="1">
    <location>
        <begin position="250"/>
        <end position="262"/>
    </location>
</feature>
<keyword evidence="3" id="KW-1185">Reference proteome</keyword>
<comment type="caution">
    <text evidence="2">The sequence shown here is derived from an EMBL/GenBank/DDBJ whole genome shotgun (WGS) entry which is preliminary data.</text>
</comment>
<evidence type="ECO:0000256" key="1">
    <source>
        <dbReference type="SAM" id="MobiDB-lite"/>
    </source>
</evidence>
<proteinExistence type="predicted"/>
<evidence type="ECO:0000313" key="3">
    <source>
        <dbReference type="Proteomes" id="UP001055172"/>
    </source>
</evidence>
<reference evidence="2 3" key="1">
    <citation type="submission" date="2021-07" db="EMBL/GenBank/DDBJ databases">
        <title>Genome data of Colletotrichum spaethianum.</title>
        <authorList>
            <person name="Utami Y.D."/>
            <person name="Hiruma K."/>
        </authorList>
    </citation>
    <scope>NUCLEOTIDE SEQUENCE [LARGE SCALE GENOMIC DNA]</scope>
    <source>
        <strain evidence="2 3">MAFF 242679</strain>
    </source>
</reference>
<feature type="region of interest" description="Disordered" evidence="1">
    <location>
        <begin position="240"/>
        <end position="285"/>
    </location>
</feature>
<organism evidence="2 3">
    <name type="scientific">Colletotrichum liriopes</name>
    <dbReference type="NCBI Taxonomy" id="708192"/>
    <lineage>
        <taxon>Eukaryota</taxon>
        <taxon>Fungi</taxon>
        <taxon>Dikarya</taxon>
        <taxon>Ascomycota</taxon>
        <taxon>Pezizomycotina</taxon>
        <taxon>Sordariomycetes</taxon>
        <taxon>Hypocreomycetidae</taxon>
        <taxon>Glomerellales</taxon>
        <taxon>Glomerellaceae</taxon>
        <taxon>Colletotrichum</taxon>
        <taxon>Colletotrichum spaethianum species complex</taxon>
    </lineage>
</organism>
<protein>
    <submittedName>
        <fullName evidence="2">Uncharacterized protein</fullName>
    </submittedName>
</protein>